<sequence>MRIRITKERFRSRTRRTLENIDLPLLVAIEFIIAGMKERDQIDVVWYIDQSKSLDRLDRGECVAPSNAALELDATQRVVEERIAQPNGVSLDHSTEVQGNLSIPAVQCTGLLKEWI</sequence>
<dbReference type="EMBL" id="BGZK01000561">
    <property type="protein sequence ID" value="GBP50232.1"/>
    <property type="molecule type" value="Genomic_DNA"/>
</dbReference>
<accession>A0A4C1WI86</accession>
<dbReference type="AlphaFoldDB" id="A0A4C1WI86"/>
<evidence type="ECO:0000313" key="2">
    <source>
        <dbReference type="Proteomes" id="UP000299102"/>
    </source>
</evidence>
<keyword evidence="2" id="KW-1185">Reference proteome</keyword>
<reference evidence="1 2" key="1">
    <citation type="journal article" date="2019" name="Commun. Biol.">
        <title>The bagworm genome reveals a unique fibroin gene that provides high tensile strength.</title>
        <authorList>
            <person name="Kono N."/>
            <person name="Nakamura H."/>
            <person name="Ohtoshi R."/>
            <person name="Tomita M."/>
            <person name="Numata K."/>
            <person name="Arakawa K."/>
        </authorList>
    </citation>
    <scope>NUCLEOTIDE SEQUENCE [LARGE SCALE GENOMIC DNA]</scope>
</reference>
<organism evidence="1 2">
    <name type="scientific">Eumeta variegata</name>
    <name type="common">Bagworm moth</name>
    <name type="synonym">Eumeta japonica</name>
    <dbReference type="NCBI Taxonomy" id="151549"/>
    <lineage>
        <taxon>Eukaryota</taxon>
        <taxon>Metazoa</taxon>
        <taxon>Ecdysozoa</taxon>
        <taxon>Arthropoda</taxon>
        <taxon>Hexapoda</taxon>
        <taxon>Insecta</taxon>
        <taxon>Pterygota</taxon>
        <taxon>Neoptera</taxon>
        <taxon>Endopterygota</taxon>
        <taxon>Lepidoptera</taxon>
        <taxon>Glossata</taxon>
        <taxon>Ditrysia</taxon>
        <taxon>Tineoidea</taxon>
        <taxon>Psychidae</taxon>
        <taxon>Oiketicinae</taxon>
        <taxon>Eumeta</taxon>
    </lineage>
</organism>
<comment type="caution">
    <text evidence="1">The sequence shown here is derived from an EMBL/GenBank/DDBJ whole genome shotgun (WGS) entry which is preliminary data.</text>
</comment>
<gene>
    <name evidence="1" type="ORF">EVAR_88067_1</name>
</gene>
<evidence type="ECO:0000313" key="1">
    <source>
        <dbReference type="EMBL" id="GBP50232.1"/>
    </source>
</evidence>
<proteinExistence type="predicted"/>
<name>A0A4C1WI86_EUMVA</name>
<dbReference type="Proteomes" id="UP000299102">
    <property type="component" value="Unassembled WGS sequence"/>
</dbReference>
<protein>
    <submittedName>
        <fullName evidence="1">Uncharacterized protein</fullName>
    </submittedName>
</protein>